<dbReference type="EMBL" id="LXQA010168022">
    <property type="protein sequence ID" value="MCI28786.1"/>
    <property type="molecule type" value="Genomic_DNA"/>
</dbReference>
<proteinExistence type="predicted"/>
<comment type="caution">
    <text evidence="1">The sequence shown here is derived from an EMBL/GenBank/DDBJ whole genome shotgun (WGS) entry which is preliminary data.</text>
</comment>
<dbReference type="AlphaFoldDB" id="A0A392QZ33"/>
<reference evidence="1 2" key="1">
    <citation type="journal article" date="2018" name="Front. Plant Sci.">
        <title>Red Clover (Trifolium pratense) and Zigzag Clover (T. medium) - A Picture of Genomic Similarities and Differences.</title>
        <authorList>
            <person name="Dluhosova J."/>
            <person name="Istvanek J."/>
            <person name="Nedelnik J."/>
            <person name="Repkova J."/>
        </authorList>
    </citation>
    <scope>NUCLEOTIDE SEQUENCE [LARGE SCALE GENOMIC DNA]</scope>
    <source>
        <strain evidence="2">cv. 10/8</strain>
        <tissue evidence="1">Leaf</tissue>
    </source>
</reference>
<feature type="non-terminal residue" evidence="1">
    <location>
        <position position="1"/>
    </location>
</feature>
<dbReference type="Proteomes" id="UP000265520">
    <property type="component" value="Unassembled WGS sequence"/>
</dbReference>
<evidence type="ECO:0000313" key="2">
    <source>
        <dbReference type="Proteomes" id="UP000265520"/>
    </source>
</evidence>
<accession>A0A392QZ33</accession>
<name>A0A392QZ33_9FABA</name>
<keyword evidence="2" id="KW-1185">Reference proteome</keyword>
<protein>
    <submittedName>
        <fullName evidence="1">Uncharacterized protein</fullName>
    </submittedName>
</protein>
<sequence length="26" mass="2802">APPSNTVCTTVSITITLLPPQFRTPF</sequence>
<organism evidence="1 2">
    <name type="scientific">Trifolium medium</name>
    <dbReference type="NCBI Taxonomy" id="97028"/>
    <lineage>
        <taxon>Eukaryota</taxon>
        <taxon>Viridiplantae</taxon>
        <taxon>Streptophyta</taxon>
        <taxon>Embryophyta</taxon>
        <taxon>Tracheophyta</taxon>
        <taxon>Spermatophyta</taxon>
        <taxon>Magnoliopsida</taxon>
        <taxon>eudicotyledons</taxon>
        <taxon>Gunneridae</taxon>
        <taxon>Pentapetalae</taxon>
        <taxon>rosids</taxon>
        <taxon>fabids</taxon>
        <taxon>Fabales</taxon>
        <taxon>Fabaceae</taxon>
        <taxon>Papilionoideae</taxon>
        <taxon>50 kb inversion clade</taxon>
        <taxon>NPAAA clade</taxon>
        <taxon>Hologalegina</taxon>
        <taxon>IRL clade</taxon>
        <taxon>Trifolieae</taxon>
        <taxon>Trifolium</taxon>
    </lineage>
</organism>
<evidence type="ECO:0000313" key="1">
    <source>
        <dbReference type="EMBL" id="MCI28786.1"/>
    </source>
</evidence>